<proteinExistence type="predicted"/>
<sequence length="337" mass="37944">MTQTKIAFSPLKDEPLGAVVTLPEGVTDPAELDELNFQLLKEALHKYLVLVIPDQEGLKPQSQYVLTQRFDESSHGLYGHDEKLFHHAKSVLAKDGKCIPERPEVICVGNGKFEAQELTGGKDMELEHPTHFTFHKNILSDEEVAQKQTRYYRWHIDSALYDLAPPMVTTLLGLVVPETTEKQTIKYTDSDETKEVVKGATAFVSGANSFKQLSKEDQDFAMNTTVIYAPHPYIFIAPSKATDDGLTMVSEGKETQLDDLPEWDIKKVKKLPLVWSNPTTGEPHLQVHGCCIWKLVNSKTGETICELEEAREKVHSLMRPEVFGTQLLVNLLKMKKD</sequence>
<gene>
    <name evidence="1" type="ORF">Cboi01_000318200</name>
</gene>
<reference evidence="1" key="1">
    <citation type="submission" date="2023-04" db="EMBL/GenBank/DDBJ databases">
        <title>Candida boidinii NBRC 1967.</title>
        <authorList>
            <person name="Ichikawa N."/>
            <person name="Sato H."/>
            <person name="Tonouchi N."/>
        </authorList>
    </citation>
    <scope>NUCLEOTIDE SEQUENCE</scope>
    <source>
        <strain evidence="1">NBRC 1967</strain>
    </source>
</reference>
<dbReference type="Proteomes" id="UP001165101">
    <property type="component" value="Unassembled WGS sequence"/>
</dbReference>
<dbReference type="EMBL" id="BSXV01001667">
    <property type="protein sequence ID" value="GME93559.1"/>
    <property type="molecule type" value="Genomic_DNA"/>
</dbReference>
<name>A0ACB5TR56_CANBO</name>
<protein>
    <submittedName>
        <fullName evidence="1">Unnamed protein product</fullName>
    </submittedName>
</protein>
<accession>A0ACB5TR56</accession>
<keyword evidence="2" id="KW-1185">Reference proteome</keyword>
<organism evidence="1 2">
    <name type="scientific">Candida boidinii</name>
    <name type="common">Yeast</name>
    <dbReference type="NCBI Taxonomy" id="5477"/>
    <lineage>
        <taxon>Eukaryota</taxon>
        <taxon>Fungi</taxon>
        <taxon>Dikarya</taxon>
        <taxon>Ascomycota</taxon>
        <taxon>Saccharomycotina</taxon>
        <taxon>Pichiomycetes</taxon>
        <taxon>Pichiales</taxon>
        <taxon>Pichiaceae</taxon>
        <taxon>Ogataea</taxon>
        <taxon>Ogataea/Candida clade</taxon>
    </lineage>
</organism>
<comment type="caution">
    <text evidence="1">The sequence shown here is derived from an EMBL/GenBank/DDBJ whole genome shotgun (WGS) entry which is preliminary data.</text>
</comment>
<evidence type="ECO:0000313" key="1">
    <source>
        <dbReference type="EMBL" id="GME93559.1"/>
    </source>
</evidence>
<evidence type="ECO:0000313" key="2">
    <source>
        <dbReference type="Proteomes" id="UP001165101"/>
    </source>
</evidence>